<dbReference type="AlphaFoldDB" id="A0A1G2MQR7"/>
<keyword evidence="2" id="KW-1133">Transmembrane helix</keyword>
<sequence length="397" mass="43433">MPPNFPPTSNLPPIGLNPRPPKATGPDVQTKNIVLFAIIFSVLATVVGLFFIFKPHQKAETASTLGTTTAQTATSTKAKGNFFSSFFKFNLFPSGSNSPGLNMFGPPSRSTSTSKTTNTTGQTSTTKTTTKTPAATNTSASAPTDKLEGIYGELSSGEAQLDLEFFTINIPSSPLRGQLWISVVKRSTKVDGETLTISTKNTLPTGTNVTGMSIKSVVSGQIVQIGQGVYLPMANQVNGLADIKILPGQKIIVATTHSPLGYSFRLNKCTGYFEQFQNFTPSLPQSCPRLKDETRPAPPNQLSDACLDYIDRFPACKIITTQAAPITPTTDQGYDCLKFVQDNTGYQNCSDLHRYDANFYSNEWRTYLNYNASIWKSKREIIWLLDQQGRFISQYSY</sequence>
<evidence type="ECO:0000256" key="2">
    <source>
        <dbReference type="SAM" id="Phobius"/>
    </source>
</evidence>
<dbReference type="STRING" id="1802312.A3C06_03685"/>
<gene>
    <name evidence="3" type="ORF">A3C06_03685</name>
</gene>
<protein>
    <submittedName>
        <fullName evidence="3">Uncharacterized protein</fullName>
    </submittedName>
</protein>
<feature type="compositionally biased region" description="Low complexity" evidence="1">
    <location>
        <begin position="106"/>
        <end position="144"/>
    </location>
</feature>
<dbReference type="Proteomes" id="UP000177565">
    <property type="component" value="Unassembled WGS sequence"/>
</dbReference>
<evidence type="ECO:0000313" key="3">
    <source>
        <dbReference type="EMBL" id="OHA26198.1"/>
    </source>
</evidence>
<dbReference type="EMBL" id="MHRQ01000025">
    <property type="protein sequence ID" value="OHA26198.1"/>
    <property type="molecule type" value="Genomic_DNA"/>
</dbReference>
<feature type="compositionally biased region" description="Pro residues" evidence="1">
    <location>
        <begin position="1"/>
        <end position="10"/>
    </location>
</feature>
<reference evidence="3 4" key="1">
    <citation type="journal article" date="2016" name="Nat. Commun.">
        <title>Thousands of microbial genomes shed light on interconnected biogeochemical processes in an aquifer system.</title>
        <authorList>
            <person name="Anantharaman K."/>
            <person name="Brown C.T."/>
            <person name="Hug L.A."/>
            <person name="Sharon I."/>
            <person name="Castelle C.J."/>
            <person name="Probst A.J."/>
            <person name="Thomas B.C."/>
            <person name="Singh A."/>
            <person name="Wilkins M.J."/>
            <person name="Karaoz U."/>
            <person name="Brodie E.L."/>
            <person name="Williams K.H."/>
            <person name="Hubbard S.S."/>
            <person name="Banfield J.F."/>
        </authorList>
    </citation>
    <scope>NUCLEOTIDE SEQUENCE [LARGE SCALE GENOMIC DNA]</scope>
</reference>
<evidence type="ECO:0000256" key="1">
    <source>
        <dbReference type="SAM" id="MobiDB-lite"/>
    </source>
</evidence>
<keyword evidence="2" id="KW-0472">Membrane</keyword>
<proteinExistence type="predicted"/>
<accession>A0A1G2MQR7</accession>
<feature type="transmembrane region" description="Helical" evidence="2">
    <location>
        <begin position="33"/>
        <end position="53"/>
    </location>
</feature>
<name>A0A1G2MQR7_9BACT</name>
<evidence type="ECO:0000313" key="4">
    <source>
        <dbReference type="Proteomes" id="UP000177565"/>
    </source>
</evidence>
<feature type="region of interest" description="Disordered" evidence="1">
    <location>
        <begin position="98"/>
        <end position="144"/>
    </location>
</feature>
<comment type="caution">
    <text evidence="3">The sequence shown here is derived from an EMBL/GenBank/DDBJ whole genome shotgun (WGS) entry which is preliminary data.</text>
</comment>
<feature type="region of interest" description="Disordered" evidence="1">
    <location>
        <begin position="1"/>
        <end position="24"/>
    </location>
</feature>
<keyword evidence="2" id="KW-0812">Transmembrane</keyword>
<organism evidence="3 4">
    <name type="scientific">Candidatus Taylorbacteria bacterium RIFCSPHIGHO2_02_FULL_46_13</name>
    <dbReference type="NCBI Taxonomy" id="1802312"/>
    <lineage>
        <taxon>Bacteria</taxon>
        <taxon>Candidatus Tayloriibacteriota</taxon>
    </lineage>
</organism>